<protein>
    <recommendedName>
        <fullName evidence="3">tRNA threonylcarbamoyladenosine biosynthesis protein TsaE</fullName>
    </recommendedName>
    <alternativeName>
        <fullName evidence="10">t(6)A37 threonylcarbamoyladenosine biosynthesis protein TsaE</fullName>
    </alternativeName>
</protein>
<dbReference type="Gene3D" id="3.40.50.300">
    <property type="entry name" value="P-loop containing nucleotide triphosphate hydrolases"/>
    <property type="match status" value="1"/>
</dbReference>
<dbReference type="GO" id="GO:0005737">
    <property type="term" value="C:cytoplasm"/>
    <property type="evidence" value="ECO:0007669"/>
    <property type="project" value="UniProtKB-SubCell"/>
</dbReference>
<evidence type="ECO:0000313" key="12">
    <source>
        <dbReference type="Proteomes" id="UP000585665"/>
    </source>
</evidence>
<evidence type="ECO:0000256" key="9">
    <source>
        <dbReference type="ARBA" id="ARBA00022842"/>
    </source>
</evidence>
<keyword evidence="7" id="KW-0547">Nucleotide-binding</keyword>
<organism evidence="11 12">
    <name type="scientific">Ameyamaea chiangmaiensis</name>
    <dbReference type="NCBI Taxonomy" id="442969"/>
    <lineage>
        <taxon>Bacteria</taxon>
        <taxon>Pseudomonadati</taxon>
        <taxon>Pseudomonadota</taxon>
        <taxon>Alphaproteobacteria</taxon>
        <taxon>Acetobacterales</taxon>
        <taxon>Acetobacteraceae</taxon>
        <taxon>Ameyamaea</taxon>
    </lineage>
</organism>
<evidence type="ECO:0000256" key="7">
    <source>
        <dbReference type="ARBA" id="ARBA00022741"/>
    </source>
</evidence>
<comment type="caution">
    <text evidence="11">The sequence shown here is derived from an EMBL/GenBank/DDBJ whole genome shotgun (WGS) entry which is preliminary data.</text>
</comment>
<evidence type="ECO:0000256" key="8">
    <source>
        <dbReference type="ARBA" id="ARBA00022840"/>
    </source>
</evidence>
<dbReference type="RefSeq" id="WP_176615018.1">
    <property type="nucleotide sequence ID" value="NZ_JAGYFJ010000007.1"/>
</dbReference>
<dbReference type="PANTHER" id="PTHR33540">
    <property type="entry name" value="TRNA THREONYLCARBAMOYLADENOSINE BIOSYNTHESIS PROTEIN TSAE"/>
    <property type="match status" value="1"/>
</dbReference>
<dbReference type="PANTHER" id="PTHR33540:SF2">
    <property type="entry name" value="TRNA THREONYLCARBAMOYLADENOSINE BIOSYNTHESIS PROTEIN TSAE"/>
    <property type="match status" value="1"/>
</dbReference>
<dbReference type="NCBIfam" id="TIGR00150">
    <property type="entry name" value="T6A_YjeE"/>
    <property type="match status" value="1"/>
</dbReference>
<keyword evidence="5" id="KW-0819">tRNA processing</keyword>
<dbReference type="InterPro" id="IPR027417">
    <property type="entry name" value="P-loop_NTPase"/>
</dbReference>
<accession>A0A850PJ79</accession>
<keyword evidence="4" id="KW-0963">Cytoplasm</keyword>
<dbReference type="EMBL" id="JABXXR010000361">
    <property type="protein sequence ID" value="NVN42256.1"/>
    <property type="molecule type" value="Genomic_DNA"/>
</dbReference>
<keyword evidence="9" id="KW-0460">Magnesium</keyword>
<dbReference type="Pfam" id="PF02367">
    <property type="entry name" value="TsaE"/>
    <property type="match status" value="1"/>
</dbReference>
<keyword evidence="12" id="KW-1185">Reference proteome</keyword>
<name>A0A850PJ79_9PROT</name>
<evidence type="ECO:0000256" key="10">
    <source>
        <dbReference type="ARBA" id="ARBA00032441"/>
    </source>
</evidence>
<sequence>MPERLITLPGPGHTDALGALVARLLRPGDALLLSGPMGAGKSAFARALLRALSGDPALEVPSPTFTLVQTYDTALGPVAHFDLWRLGDAYELEELGWDDARQGIVLVEWAERLDELTPSPALELDLSLDAHGGRTARLVWDDRALALPSLPDVATP</sequence>
<keyword evidence="6" id="KW-0479">Metal-binding</keyword>
<dbReference type="AlphaFoldDB" id="A0A850PJ79"/>
<evidence type="ECO:0000256" key="2">
    <source>
        <dbReference type="ARBA" id="ARBA00007599"/>
    </source>
</evidence>
<evidence type="ECO:0000256" key="3">
    <source>
        <dbReference type="ARBA" id="ARBA00019010"/>
    </source>
</evidence>
<keyword evidence="8" id="KW-0067">ATP-binding</keyword>
<evidence type="ECO:0000256" key="4">
    <source>
        <dbReference type="ARBA" id="ARBA00022490"/>
    </source>
</evidence>
<evidence type="ECO:0000256" key="6">
    <source>
        <dbReference type="ARBA" id="ARBA00022723"/>
    </source>
</evidence>
<evidence type="ECO:0000256" key="5">
    <source>
        <dbReference type="ARBA" id="ARBA00022694"/>
    </source>
</evidence>
<dbReference type="SUPFAM" id="SSF52540">
    <property type="entry name" value="P-loop containing nucleoside triphosphate hydrolases"/>
    <property type="match status" value="1"/>
</dbReference>
<reference evidence="11 12" key="1">
    <citation type="submission" date="2020-06" db="EMBL/GenBank/DDBJ databases">
        <title>Description of novel acetic acid bacteria.</title>
        <authorList>
            <person name="Sombolestani A."/>
        </authorList>
    </citation>
    <scope>NUCLEOTIDE SEQUENCE [LARGE SCALE GENOMIC DNA]</scope>
    <source>
        <strain evidence="11 12">LMG 27010</strain>
    </source>
</reference>
<gene>
    <name evidence="11" type="primary">tsaE</name>
    <name evidence="11" type="ORF">HUK82_17055</name>
</gene>
<evidence type="ECO:0000313" key="11">
    <source>
        <dbReference type="EMBL" id="NVN42256.1"/>
    </source>
</evidence>
<proteinExistence type="inferred from homology"/>
<dbReference type="InterPro" id="IPR003442">
    <property type="entry name" value="T6A_TsaE"/>
</dbReference>
<keyword evidence="11" id="KW-0808">Transferase</keyword>
<dbReference type="Proteomes" id="UP000585665">
    <property type="component" value="Unassembled WGS sequence"/>
</dbReference>
<dbReference type="GO" id="GO:0016740">
    <property type="term" value="F:transferase activity"/>
    <property type="evidence" value="ECO:0007669"/>
    <property type="project" value="UniProtKB-KW"/>
</dbReference>
<dbReference type="GO" id="GO:0046872">
    <property type="term" value="F:metal ion binding"/>
    <property type="evidence" value="ECO:0007669"/>
    <property type="project" value="UniProtKB-KW"/>
</dbReference>
<evidence type="ECO:0000256" key="1">
    <source>
        <dbReference type="ARBA" id="ARBA00004496"/>
    </source>
</evidence>
<dbReference type="GO" id="GO:0005524">
    <property type="term" value="F:ATP binding"/>
    <property type="evidence" value="ECO:0007669"/>
    <property type="project" value="UniProtKB-KW"/>
</dbReference>
<comment type="subcellular location">
    <subcellularLocation>
        <location evidence="1">Cytoplasm</location>
    </subcellularLocation>
</comment>
<comment type="similarity">
    <text evidence="2">Belongs to the TsaE family.</text>
</comment>
<dbReference type="GO" id="GO:0002949">
    <property type="term" value="P:tRNA threonylcarbamoyladenosine modification"/>
    <property type="evidence" value="ECO:0007669"/>
    <property type="project" value="InterPro"/>
</dbReference>